<accession>A0A543NKW1</accession>
<gene>
    <name evidence="3" type="ORF">FHX37_2384</name>
</gene>
<protein>
    <submittedName>
        <fullName evidence="3">Uncharacterized protein</fullName>
    </submittedName>
</protein>
<feature type="region of interest" description="Disordered" evidence="1">
    <location>
        <begin position="1"/>
        <end position="72"/>
    </location>
</feature>
<evidence type="ECO:0000256" key="2">
    <source>
        <dbReference type="SAM" id="Phobius"/>
    </source>
</evidence>
<evidence type="ECO:0000313" key="3">
    <source>
        <dbReference type="EMBL" id="TQN32427.1"/>
    </source>
</evidence>
<organism evidence="3 4">
    <name type="scientific">Haloactinospora alba</name>
    <dbReference type="NCBI Taxonomy" id="405555"/>
    <lineage>
        <taxon>Bacteria</taxon>
        <taxon>Bacillati</taxon>
        <taxon>Actinomycetota</taxon>
        <taxon>Actinomycetes</taxon>
        <taxon>Streptosporangiales</taxon>
        <taxon>Nocardiopsidaceae</taxon>
        <taxon>Haloactinospora</taxon>
    </lineage>
</organism>
<name>A0A543NKW1_9ACTN</name>
<keyword evidence="2" id="KW-0812">Transmembrane</keyword>
<keyword evidence="4" id="KW-1185">Reference proteome</keyword>
<keyword evidence="2" id="KW-1133">Transmembrane helix</keyword>
<dbReference type="AlphaFoldDB" id="A0A543NKW1"/>
<dbReference type="EMBL" id="VFQC01000001">
    <property type="protein sequence ID" value="TQN32427.1"/>
    <property type="molecule type" value="Genomic_DNA"/>
</dbReference>
<evidence type="ECO:0000256" key="1">
    <source>
        <dbReference type="SAM" id="MobiDB-lite"/>
    </source>
</evidence>
<comment type="caution">
    <text evidence="3">The sequence shown here is derived from an EMBL/GenBank/DDBJ whole genome shotgun (WGS) entry which is preliminary data.</text>
</comment>
<evidence type="ECO:0000313" key="4">
    <source>
        <dbReference type="Proteomes" id="UP000317422"/>
    </source>
</evidence>
<reference evidence="3 4" key="1">
    <citation type="submission" date="2019-06" db="EMBL/GenBank/DDBJ databases">
        <title>Sequencing the genomes of 1000 actinobacteria strains.</title>
        <authorList>
            <person name="Klenk H.-P."/>
        </authorList>
    </citation>
    <scope>NUCLEOTIDE SEQUENCE [LARGE SCALE GENOMIC DNA]</scope>
    <source>
        <strain evidence="3 4">DSM 45015</strain>
    </source>
</reference>
<proteinExistence type="predicted"/>
<keyword evidence="2" id="KW-0472">Membrane</keyword>
<dbReference type="Proteomes" id="UP000317422">
    <property type="component" value="Unassembled WGS sequence"/>
</dbReference>
<sequence>MVLGRPPVWQNPLMSHYPDPHQGSANPYPQPSSGDSFPEENPSSGGFSSGEMVPHGQNPQTGGWQAPPEHYQAAAPQQQALTVIGDITITQHEVITPAGRFPIAGTTWTVTDMSQYNENISTAGIVLAIVFIWFCLLGLLFLLMKEQKWGGNIQVTVQGHGMFHSTMVGVHGPNTVAYVMQQVNYARQLAAAAA</sequence>
<feature type="transmembrane region" description="Helical" evidence="2">
    <location>
        <begin position="123"/>
        <end position="144"/>
    </location>
</feature>
<feature type="compositionally biased region" description="Polar residues" evidence="1">
    <location>
        <begin position="23"/>
        <end position="46"/>
    </location>
</feature>